<dbReference type="Gene3D" id="1.10.472.10">
    <property type="entry name" value="Cyclin-like"/>
    <property type="match status" value="1"/>
</dbReference>
<evidence type="ECO:0000313" key="2">
    <source>
        <dbReference type="Proteomes" id="UP000274822"/>
    </source>
</evidence>
<accession>A0A433PIX8</accession>
<dbReference type="CDD" id="cd20557">
    <property type="entry name" value="CYCLIN_ScPCL1-like"/>
    <property type="match status" value="1"/>
</dbReference>
<sequence>MFSFEQPIRIGGGNDYTAVVGGSCLTNCGPTDTQSHLYVCKPSDSSSTASSAVSSSSLSFTDPHLYSLNTNLTFNSPVTFGSVPGSTLYNSCTLNVEPTSHTQATLSSSNSMVASGQNQEKNQKTKYVDNIVEIPGVIVFQPFKYPTIARSPMLIDTTSLVIQSIWADQYAAKKTKLVSLRVFIQEVLRRSRTTYSTLQTALFYLFRVKNAIVTRLRERAARELETGPTPKTAGQCNEDDLIGCGRRMFLAALMVASKYLQDKNYRNRAWAKISGLSVHEINATEIAFLKLIDYNLFVSKPTFDRWYALLHSQVAGAATGKDDQQTPTACLAGDMLFSSSSVDVSADRSSSLSSFCSPAARVPSPSSTVTGPELEDADAEAVKHSKDSRILQYVQAQKRLHRAPDSGVAMFMSTPEAVTKLSPEPLDQSTAKSLQPRPVARARHLAAPAAPVQSTNNVVAAPYLPGVRPVVRSTPAAAAAAAAQMSSSTSENGKRKHAELSMMDDGFGYVYSYESAIAAIQVPDVCSVPDYKKMRGDDDGLGFGYLGEDAAVVELY</sequence>
<protein>
    <submittedName>
        <fullName evidence="1">Cyclin-domain-containing protein</fullName>
    </submittedName>
</protein>
<dbReference type="AlphaFoldDB" id="A0A433PIX8"/>
<dbReference type="PANTHER" id="PTHR15615">
    <property type="match status" value="1"/>
</dbReference>
<comment type="caution">
    <text evidence="1">The sequence shown here is derived from an EMBL/GenBank/DDBJ whole genome shotgun (WGS) entry which is preliminary data.</text>
</comment>
<evidence type="ECO:0000313" key="1">
    <source>
        <dbReference type="EMBL" id="RUS17501.1"/>
    </source>
</evidence>
<dbReference type="EMBL" id="RBNJ01023033">
    <property type="protein sequence ID" value="RUS17501.1"/>
    <property type="molecule type" value="Genomic_DNA"/>
</dbReference>
<proteinExistence type="predicted"/>
<dbReference type="Pfam" id="PF08613">
    <property type="entry name" value="Cyclin"/>
    <property type="match status" value="1"/>
</dbReference>
<dbReference type="GO" id="GO:0016538">
    <property type="term" value="F:cyclin-dependent protein serine/threonine kinase regulator activity"/>
    <property type="evidence" value="ECO:0007669"/>
    <property type="project" value="TreeGrafter"/>
</dbReference>
<keyword evidence="2" id="KW-1185">Reference proteome</keyword>
<dbReference type="PANTHER" id="PTHR15615:SF36">
    <property type="entry name" value="PHO85 CYCLIN-5"/>
    <property type="match status" value="1"/>
</dbReference>
<dbReference type="GO" id="GO:0019901">
    <property type="term" value="F:protein kinase binding"/>
    <property type="evidence" value="ECO:0007669"/>
    <property type="project" value="InterPro"/>
</dbReference>
<organism evidence="1 2">
    <name type="scientific">Jimgerdemannia flammicorona</name>
    <dbReference type="NCBI Taxonomy" id="994334"/>
    <lineage>
        <taxon>Eukaryota</taxon>
        <taxon>Fungi</taxon>
        <taxon>Fungi incertae sedis</taxon>
        <taxon>Mucoromycota</taxon>
        <taxon>Mucoromycotina</taxon>
        <taxon>Endogonomycetes</taxon>
        <taxon>Endogonales</taxon>
        <taxon>Endogonaceae</taxon>
        <taxon>Jimgerdemannia</taxon>
    </lineage>
</organism>
<dbReference type="GO" id="GO:0005634">
    <property type="term" value="C:nucleus"/>
    <property type="evidence" value="ECO:0007669"/>
    <property type="project" value="TreeGrafter"/>
</dbReference>
<dbReference type="GO" id="GO:0000307">
    <property type="term" value="C:cyclin-dependent protein kinase holoenzyme complex"/>
    <property type="evidence" value="ECO:0007669"/>
    <property type="project" value="TreeGrafter"/>
</dbReference>
<dbReference type="Proteomes" id="UP000274822">
    <property type="component" value="Unassembled WGS sequence"/>
</dbReference>
<gene>
    <name evidence="1" type="ORF">BC938DRAFT_476235</name>
</gene>
<reference evidence="1 2" key="1">
    <citation type="journal article" date="2018" name="New Phytol.">
        <title>Phylogenomics of Endogonaceae and evolution of mycorrhizas within Mucoromycota.</title>
        <authorList>
            <person name="Chang Y."/>
            <person name="Desiro A."/>
            <person name="Na H."/>
            <person name="Sandor L."/>
            <person name="Lipzen A."/>
            <person name="Clum A."/>
            <person name="Barry K."/>
            <person name="Grigoriev I.V."/>
            <person name="Martin F.M."/>
            <person name="Stajich J.E."/>
            <person name="Smith M.E."/>
            <person name="Bonito G."/>
            <person name="Spatafora J.W."/>
        </authorList>
    </citation>
    <scope>NUCLEOTIDE SEQUENCE [LARGE SCALE GENOMIC DNA]</scope>
    <source>
        <strain evidence="1 2">AD002</strain>
    </source>
</reference>
<name>A0A433PIX8_9FUNG</name>
<dbReference type="InterPro" id="IPR013922">
    <property type="entry name" value="Cyclin_PHO80-like"/>
</dbReference>